<evidence type="ECO:0000256" key="12">
    <source>
        <dbReference type="RuleBase" id="RU000439"/>
    </source>
</evidence>
<dbReference type="Proteomes" id="UP000267246">
    <property type="component" value="Unassembled WGS sequence"/>
</dbReference>
<dbReference type="OrthoDB" id="9812273at2"/>
<dbReference type="PRINTS" id="PR00077">
    <property type="entry name" value="GPDHDRGNASE"/>
</dbReference>
<feature type="domain" description="Glycerol-3-phosphate dehydrogenase NAD-dependent N-terminal" evidence="13">
    <location>
        <begin position="4"/>
        <end position="159"/>
    </location>
</feature>
<dbReference type="Gene3D" id="1.10.1040.10">
    <property type="entry name" value="N-(1-d-carboxylethyl)-l-norvaline Dehydrogenase, domain 2"/>
    <property type="match status" value="1"/>
</dbReference>
<dbReference type="PANTHER" id="PTHR11728">
    <property type="entry name" value="GLYCEROL-3-PHOSPHATE DEHYDROGENASE"/>
    <property type="match status" value="1"/>
</dbReference>
<dbReference type="PANTHER" id="PTHR11728:SF1">
    <property type="entry name" value="GLYCEROL-3-PHOSPHATE DEHYDROGENASE [NAD(+)] 2, CHLOROPLASTIC"/>
    <property type="match status" value="1"/>
</dbReference>
<feature type="domain" description="Glycerol-3-phosphate dehydrogenase NAD-dependent C-terminal" evidence="14">
    <location>
        <begin position="182"/>
        <end position="318"/>
    </location>
</feature>
<evidence type="ECO:0000256" key="10">
    <source>
        <dbReference type="PIRSR" id="PIRSR000114-3"/>
    </source>
</evidence>
<dbReference type="Gene3D" id="3.40.50.720">
    <property type="entry name" value="NAD(P)-binding Rossmann-like Domain"/>
    <property type="match status" value="1"/>
</dbReference>
<evidence type="ECO:0000259" key="14">
    <source>
        <dbReference type="Pfam" id="PF07479"/>
    </source>
</evidence>
<sequence length="329" mass="37073">MNKKILVIGSGAMGTACANILVDNKQEVLIYGVCEKEINELREGKNLTYFDEKTKLNKFDTTLNLKEALKDVRYILLAVPSKFIPDVVSEIKKYVQNKVLLINVAKGFWPNETKTVHTKLDEISKKFELFEGVVSLMGPSFASEIVNRKITFIDAVSHSLKFAQEVQKLFSNEYLRVYTQDDIIGAEVGAIYKNMLAIASGLIVALGYNINTQAALLTRGFKEMKRYCKFVGGKIETLSGLTGLGDLILTALSDKSRNYKFGLNFFKDSENKNNITVEGINSIKTIYENYVVTNKLNLPIIDALYKAVFLKKEPENIIKILMKRPLIKE</sequence>
<dbReference type="InterPro" id="IPR008927">
    <property type="entry name" value="6-PGluconate_DH-like_C_sf"/>
</dbReference>
<dbReference type="NCBIfam" id="NF000940">
    <property type="entry name" value="PRK00094.1-2"/>
    <property type="match status" value="1"/>
</dbReference>
<feature type="active site" description="Proton acceptor" evidence="8">
    <location>
        <position position="193"/>
    </location>
</feature>
<feature type="binding site" evidence="9">
    <location>
        <begin position="257"/>
        <end position="258"/>
    </location>
    <ligand>
        <name>substrate</name>
    </ligand>
</feature>
<evidence type="ECO:0000256" key="1">
    <source>
        <dbReference type="ARBA" id="ARBA00011009"/>
    </source>
</evidence>
<dbReference type="InterPro" id="IPR036291">
    <property type="entry name" value="NAD(P)-bd_dom_sf"/>
</dbReference>
<keyword evidence="4 10" id="KW-0520">NAD</keyword>
<evidence type="ECO:0000313" key="15">
    <source>
        <dbReference type="EMBL" id="RMA77454.1"/>
    </source>
</evidence>
<dbReference type="GO" id="GO:0005829">
    <property type="term" value="C:cytosol"/>
    <property type="evidence" value="ECO:0007669"/>
    <property type="project" value="TreeGrafter"/>
</dbReference>
<name>A0A3L9ZZ96_9BACT</name>
<comment type="similarity">
    <text evidence="1 11">Belongs to the NAD-dependent glycerol-3-phosphate dehydrogenase family.</text>
</comment>
<dbReference type="SUPFAM" id="SSF51735">
    <property type="entry name" value="NAD(P)-binding Rossmann-fold domains"/>
    <property type="match status" value="1"/>
</dbReference>
<feature type="binding site" evidence="10">
    <location>
        <begin position="9"/>
        <end position="14"/>
    </location>
    <ligand>
        <name>NAD(+)</name>
        <dbReference type="ChEBI" id="CHEBI:57540"/>
    </ligand>
</feature>
<dbReference type="GO" id="GO:0008654">
    <property type="term" value="P:phospholipid biosynthetic process"/>
    <property type="evidence" value="ECO:0007669"/>
    <property type="project" value="UniProtKB-KW"/>
</dbReference>
<evidence type="ECO:0000256" key="6">
    <source>
        <dbReference type="ARBA" id="ARBA00023209"/>
    </source>
</evidence>
<dbReference type="InterPro" id="IPR011128">
    <property type="entry name" value="G3P_DH_NAD-dep_N"/>
</dbReference>
<dbReference type="InterPro" id="IPR013328">
    <property type="entry name" value="6PGD_dom2"/>
</dbReference>
<dbReference type="GO" id="GO:0141153">
    <property type="term" value="F:glycerol-3-phosphate dehydrogenase (NADP+) activity"/>
    <property type="evidence" value="ECO:0007669"/>
    <property type="project" value="RHEA"/>
</dbReference>
<dbReference type="PIRSF" id="PIRSF000114">
    <property type="entry name" value="Glycerol-3-P_dh"/>
    <property type="match status" value="1"/>
</dbReference>
<dbReference type="AlphaFoldDB" id="A0A3L9ZZ96"/>
<accession>A0A3L9ZZ96</accession>
<dbReference type="EC" id="1.1.1.94" evidence="12"/>
<feature type="binding site" evidence="10">
    <location>
        <position position="83"/>
    </location>
    <ligand>
        <name>NAD(+)</name>
        <dbReference type="ChEBI" id="CHEBI:57540"/>
    </ligand>
</feature>
<comment type="caution">
    <text evidence="15">The sequence shown here is derived from an EMBL/GenBank/DDBJ whole genome shotgun (WGS) entry which is preliminary data.</text>
</comment>
<evidence type="ECO:0000256" key="11">
    <source>
        <dbReference type="RuleBase" id="RU000437"/>
    </source>
</evidence>
<dbReference type="GO" id="GO:0046168">
    <property type="term" value="P:glycerol-3-phosphate catabolic process"/>
    <property type="evidence" value="ECO:0007669"/>
    <property type="project" value="InterPro"/>
</dbReference>
<keyword evidence="3 11" id="KW-0560">Oxidoreductase</keyword>
<feature type="binding site" evidence="10">
    <location>
        <position position="142"/>
    </location>
    <ligand>
        <name>NAD(+)</name>
        <dbReference type="ChEBI" id="CHEBI:57540"/>
    </ligand>
</feature>
<comment type="catalytic activity">
    <reaction evidence="12">
        <text>sn-glycerol 3-phosphate + NADP(+) = dihydroxyacetone phosphate + NADPH + H(+)</text>
        <dbReference type="Rhea" id="RHEA:11096"/>
        <dbReference type="ChEBI" id="CHEBI:15378"/>
        <dbReference type="ChEBI" id="CHEBI:57597"/>
        <dbReference type="ChEBI" id="CHEBI:57642"/>
        <dbReference type="ChEBI" id="CHEBI:57783"/>
        <dbReference type="ChEBI" id="CHEBI:58349"/>
        <dbReference type="EC" id="1.1.1.94"/>
    </reaction>
</comment>
<evidence type="ECO:0000256" key="5">
    <source>
        <dbReference type="ARBA" id="ARBA00023098"/>
    </source>
</evidence>
<keyword evidence="2" id="KW-0444">Lipid biosynthesis</keyword>
<dbReference type="SUPFAM" id="SSF48179">
    <property type="entry name" value="6-phosphogluconate dehydrogenase C-terminal domain-like"/>
    <property type="match status" value="1"/>
</dbReference>
<dbReference type="GO" id="GO:0005975">
    <property type="term" value="P:carbohydrate metabolic process"/>
    <property type="evidence" value="ECO:0007669"/>
    <property type="project" value="InterPro"/>
</dbReference>
<keyword evidence="7" id="KW-1208">Phospholipid metabolism</keyword>
<dbReference type="InterPro" id="IPR006168">
    <property type="entry name" value="G3P_DH_NAD-dep"/>
</dbReference>
<protein>
    <recommendedName>
        <fullName evidence="12">Glycerol-3-phosphate dehydrogenase</fullName>
        <ecNumber evidence="12">1.1.1.94</ecNumber>
    </recommendedName>
</protein>
<dbReference type="RefSeq" id="WP_121941011.1">
    <property type="nucleotide sequence ID" value="NZ_CP137846.1"/>
</dbReference>
<dbReference type="Pfam" id="PF07479">
    <property type="entry name" value="NAD_Gly3P_dh_C"/>
    <property type="match status" value="1"/>
</dbReference>
<evidence type="ECO:0000256" key="8">
    <source>
        <dbReference type="PIRSR" id="PIRSR000114-1"/>
    </source>
</evidence>
<organism evidence="15 16">
    <name type="scientific">Metamycoplasma subdolum</name>
    <dbReference type="NCBI Taxonomy" id="92407"/>
    <lineage>
        <taxon>Bacteria</taxon>
        <taxon>Bacillati</taxon>
        <taxon>Mycoplasmatota</taxon>
        <taxon>Mycoplasmoidales</taxon>
        <taxon>Metamycoplasmataceae</taxon>
        <taxon>Metamycoplasma</taxon>
    </lineage>
</organism>
<feature type="binding site" evidence="10">
    <location>
        <position position="257"/>
    </location>
    <ligand>
        <name>NAD(+)</name>
        <dbReference type="ChEBI" id="CHEBI:57540"/>
    </ligand>
</feature>
<keyword evidence="6" id="KW-0594">Phospholipid biosynthesis</keyword>
<evidence type="ECO:0000256" key="7">
    <source>
        <dbReference type="ARBA" id="ARBA00023264"/>
    </source>
</evidence>
<feature type="binding site" evidence="9">
    <location>
        <position position="106"/>
    </location>
    <ligand>
        <name>substrate</name>
    </ligand>
</feature>
<dbReference type="InterPro" id="IPR006109">
    <property type="entry name" value="G3P_DH_NAD-dep_C"/>
</dbReference>
<dbReference type="EMBL" id="REFI01000011">
    <property type="protein sequence ID" value="RMA77454.1"/>
    <property type="molecule type" value="Genomic_DNA"/>
</dbReference>
<keyword evidence="16" id="KW-1185">Reference proteome</keyword>
<dbReference type="Pfam" id="PF01210">
    <property type="entry name" value="NAD_Gly3P_dh_N"/>
    <property type="match status" value="1"/>
</dbReference>
<gene>
    <name evidence="15" type="ORF">JN00_0564</name>
</gene>
<evidence type="ECO:0000256" key="3">
    <source>
        <dbReference type="ARBA" id="ARBA00023002"/>
    </source>
</evidence>
<dbReference type="GO" id="GO:0051287">
    <property type="term" value="F:NAD binding"/>
    <property type="evidence" value="ECO:0007669"/>
    <property type="project" value="InterPro"/>
</dbReference>
<evidence type="ECO:0000256" key="9">
    <source>
        <dbReference type="PIRSR" id="PIRSR000114-2"/>
    </source>
</evidence>
<keyword evidence="5" id="KW-0443">Lipid metabolism</keyword>
<reference evidence="15 16" key="1">
    <citation type="submission" date="2018-10" db="EMBL/GenBank/DDBJ databases">
        <title>Genomic Encyclopedia of Archaeal and Bacterial Type Strains, Phase II (KMG-II): from individual species to whole genera.</title>
        <authorList>
            <person name="Goeker M."/>
        </authorList>
    </citation>
    <scope>NUCLEOTIDE SEQUENCE [LARGE SCALE GENOMIC DNA]</scope>
    <source>
        <strain evidence="15 16">ATCC 29870</strain>
    </source>
</reference>
<evidence type="ECO:0000259" key="13">
    <source>
        <dbReference type="Pfam" id="PF01210"/>
    </source>
</evidence>
<dbReference type="PROSITE" id="PS51257">
    <property type="entry name" value="PROKAR_LIPOPROTEIN"/>
    <property type="match status" value="1"/>
</dbReference>
<evidence type="ECO:0000256" key="4">
    <source>
        <dbReference type="ARBA" id="ARBA00023027"/>
    </source>
</evidence>
<proteinExistence type="inferred from homology"/>
<evidence type="ECO:0000313" key="16">
    <source>
        <dbReference type="Proteomes" id="UP000267246"/>
    </source>
</evidence>
<evidence type="ECO:0000256" key="2">
    <source>
        <dbReference type="ARBA" id="ARBA00022516"/>
    </source>
</evidence>